<dbReference type="InterPro" id="IPR029063">
    <property type="entry name" value="SAM-dependent_MTases_sf"/>
</dbReference>
<evidence type="ECO:0000313" key="1">
    <source>
        <dbReference type="EMBL" id="SUZ72175.1"/>
    </source>
</evidence>
<sequence>MFCEDSFSYRERMIYEKINIGCGLDKQDDEFGIDINPRSNADMIFDLNVIPWDIEDSKFESVRCDAILEHLHHFYGVMEEIWRISKNGTKTYINVPHFSDFAMYTDPTHVKFFSSNSFSTLTGDSKWSYYTDARYEIVSLKIRLKSLFKLIRLEFIINASKKSKKFRSISKFWESYLPFIVTGKIIEVILEVKN</sequence>
<proteinExistence type="predicted"/>
<organism evidence="1">
    <name type="scientific">marine metagenome</name>
    <dbReference type="NCBI Taxonomy" id="408172"/>
    <lineage>
        <taxon>unclassified sequences</taxon>
        <taxon>metagenomes</taxon>
        <taxon>ecological metagenomes</taxon>
    </lineage>
</organism>
<dbReference type="SUPFAM" id="SSF53335">
    <property type="entry name" value="S-adenosyl-L-methionine-dependent methyltransferases"/>
    <property type="match status" value="1"/>
</dbReference>
<protein>
    <recommendedName>
        <fullName evidence="2">Methyltransferase type 11 domain-containing protein</fullName>
    </recommendedName>
</protein>
<reference evidence="1" key="1">
    <citation type="submission" date="2018-05" db="EMBL/GenBank/DDBJ databases">
        <authorList>
            <person name="Lanie J.A."/>
            <person name="Ng W.-L."/>
            <person name="Kazmierczak K.M."/>
            <person name="Andrzejewski T.M."/>
            <person name="Davidsen T.M."/>
            <person name="Wayne K.J."/>
            <person name="Tettelin H."/>
            <person name="Glass J.I."/>
            <person name="Rusch D."/>
            <person name="Podicherti R."/>
            <person name="Tsui H.-C.T."/>
            <person name="Winkler M.E."/>
        </authorList>
    </citation>
    <scope>NUCLEOTIDE SEQUENCE</scope>
</reference>
<name>A0A381PYP0_9ZZZZ</name>
<dbReference type="EMBL" id="UINC01001146">
    <property type="protein sequence ID" value="SUZ72175.1"/>
    <property type="molecule type" value="Genomic_DNA"/>
</dbReference>
<dbReference type="Gene3D" id="3.40.50.150">
    <property type="entry name" value="Vaccinia Virus protein VP39"/>
    <property type="match status" value="1"/>
</dbReference>
<accession>A0A381PYP0</accession>
<dbReference type="AlphaFoldDB" id="A0A381PYP0"/>
<evidence type="ECO:0008006" key="2">
    <source>
        <dbReference type="Google" id="ProtNLM"/>
    </source>
</evidence>
<gene>
    <name evidence="1" type="ORF">METZ01_LOCUS25029</name>
</gene>